<organism evidence="3 4">
    <name type="scientific">Streptacidiphilus monticola</name>
    <dbReference type="NCBI Taxonomy" id="2161674"/>
    <lineage>
        <taxon>Bacteria</taxon>
        <taxon>Bacillati</taxon>
        <taxon>Actinomycetota</taxon>
        <taxon>Actinomycetes</taxon>
        <taxon>Kitasatosporales</taxon>
        <taxon>Streptomycetaceae</taxon>
        <taxon>Streptacidiphilus</taxon>
    </lineage>
</organism>
<evidence type="ECO:0000313" key="4">
    <source>
        <dbReference type="Proteomes" id="UP001596174"/>
    </source>
</evidence>
<gene>
    <name evidence="3" type="ORF">ACFP3V_11550</name>
</gene>
<dbReference type="EMBL" id="JBHSQJ010000044">
    <property type="protein sequence ID" value="MFC5907848.1"/>
    <property type="molecule type" value="Genomic_DNA"/>
</dbReference>
<name>A0ABW1G0R7_9ACTN</name>
<evidence type="ECO:0000256" key="1">
    <source>
        <dbReference type="SAM" id="MobiDB-lite"/>
    </source>
</evidence>
<evidence type="ECO:0000256" key="2">
    <source>
        <dbReference type="SAM" id="Phobius"/>
    </source>
</evidence>
<keyword evidence="2" id="KW-1133">Transmembrane helix</keyword>
<dbReference type="Proteomes" id="UP001596174">
    <property type="component" value="Unassembled WGS sequence"/>
</dbReference>
<comment type="caution">
    <text evidence="3">The sequence shown here is derived from an EMBL/GenBank/DDBJ whole genome shotgun (WGS) entry which is preliminary data.</text>
</comment>
<reference evidence="4" key="1">
    <citation type="journal article" date="2019" name="Int. J. Syst. Evol. Microbiol.">
        <title>The Global Catalogue of Microorganisms (GCM) 10K type strain sequencing project: providing services to taxonomists for standard genome sequencing and annotation.</title>
        <authorList>
            <consortium name="The Broad Institute Genomics Platform"/>
            <consortium name="The Broad Institute Genome Sequencing Center for Infectious Disease"/>
            <person name="Wu L."/>
            <person name="Ma J."/>
        </authorList>
    </citation>
    <scope>NUCLEOTIDE SEQUENCE [LARGE SCALE GENOMIC DNA]</scope>
    <source>
        <strain evidence="4">JCM 4816</strain>
    </source>
</reference>
<keyword evidence="4" id="KW-1185">Reference proteome</keyword>
<feature type="transmembrane region" description="Helical" evidence="2">
    <location>
        <begin position="67"/>
        <end position="86"/>
    </location>
</feature>
<keyword evidence="2" id="KW-0472">Membrane</keyword>
<dbReference type="RefSeq" id="WP_380582685.1">
    <property type="nucleotide sequence ID" value="NZ_JBHSQJ010000044.1"/>
</dbReference>
<proteinExistence type="predicted"/>
<protein>
    <submittedName>
        <fullName evidence="3">Uncharacterized protein</fullName>
    </submittedName>
</protein>
<keyword evidence="2" id="KW-0812">Transmembrane</keyword>
<sequence>MGGRAEPPEGAPEGGSGGEDEFRSVVFDESFVRAARIQELSASERLGGGAGSHSTRRRGMRGLPRQALALMLLIALAFAAAVYMGVRHPYPEVPSTATQLSIEIVPLQPGPSASPSRKAAAGAVVPSLGDPWGSATAYQTYVPFDTAQWTENPHATTHFTKSQVNDAMRIVWGYLGDSTDNPAVLSGRDTDAVAKWLTAGQRRQFDASISAPARDGRHELTGWMVRFNQAEWVLATTEVRVAPSSAHAITFSELEDGSLEVVSDYTSVYALLPARDPQNPQALTFFSVRRQIHYRLTAADIAENHVELVHSVVQAGPMACEDPGIASYLTPYAAATAAASGASAVPGVDPADHSQPADALCGRLAD</sequence>
<feature type="region of interest" description="Disordered" evidence="1">
    <location>
        <begin position="1"/>
        <end position="21"/>
    </location>
</feature>
<accession>A0ABW1G0R7</accession>
<evidence type="ECO:0000313" key="3">
    <source>
        <dbReference type="EMBL" id="MFC5907848.1"/>
    </source>
</evidence>